<reference evidence="2" key="1">
    <citation type="submission" date="2020-05" db="EMBL/GenBank/DDBJ databases">
        <title>Phylogenomic resolution of chytrid fungi.</title>
        <authorList>
            <person name="Stajich J.E."/>
            <person name="Amses K."/>
            <person name="Simmons R."/>
            <person name="Seto K."/>
            <person name="Myers J."/>
            <person name="Bonds A."/>
            <person name="Quandt C.A."/>
            <person name="Barry K."/>
            <person name="Liu P."/>
            <person name="Grigoriev I."/>
            <person name="Longcore J.E."/>
            <person name="James T.Y."/>
        </authorList>
    </citation>
    <scope>NUCLEOTIDE SEQUENCE</scope>
    <source>
        <strain evidence="2">PLAUS21</strain>
    </source>
</reference>
<evidence type="ECO:0000313" key="2">
    <source>
        <dbReference type="EMBL" id="KAJ3257970.1"/>
    </source>
</evidence>
<keyword evidence="3" id="KW-1185">Reference proteome</keyword>
<sequence>MSITTNTCSINLKTIEKDIFEHISSLVEKIAIQIGTMVVDQTLYFHPVKRKFPFEPLQQKHMISDSLTVYLAPNALIGKIKRCTLSLYTQCFLEDGSCFYYPTKYIYVPIPVLCEEIEIEEPVKEQTELPEKTVEVEQKKTPKEKYDRVNARKSSPTIAAPVTKKIKVETNSDFDMKMDNISLGNIRLDLDEVGDMDFDFFQPSKSATVETFPTPSFTQFSPPVTTPFSTTNTFSPSNTANGRTPAPDPTSPFMLSQSPGQPEFISPSMSPVPYDLFTSPPKDNMSTIKPKSIHEVLLDRKTAFVAEGQLINENYIGDPFSFKIYPDKWAPFKLNLQHIFGDKPLQWSYCPSNSHTKPKFAVSKYTKKPKKMQFKDKDTTYRSDKFIQKYFPTFSLWSYKMQSFNIENNIFQKDHPCYIIGLANCVEQLCEYYANTRVSQLIENVLNPTGQLGGRVFEQISKKFAEIIDGDEKRFKIPLENLCKQDDDDGSQEILVGTIKLRRKKKAPEALVENLAPPNLILMHNNVQISCNSQVIQFWDKFRICPVNGPKDVCWINIYPQDENNVLESTLHSYMAHFGSIWTFFGFGSWLPFPIGNGEGMLPIQLNESHSNPLTNFIASVDQLLPNLAQSIIKQFFKSPSETKYCIVMIYNPFNDIQTILDTSILFSKLIHIIHKSTNIPVDIIQSRVVLEFTTEEKTKFMEDSQVSNLLHLLFSTYNRLPKILNNDTLVYAAAYTLENILDEPKFTLDAPNLSTLLLMEPDRIIYLTFGIFSNHCFAYWADSFGEYSYSDWIEFSDTLQLYQELLVQTENQFDLNGFMVRLVISNIDGWHPEQLEVWKKLLKVRFNEDKDGMASPESDTMNSTLPDIKQPPSTPGSAYNTPQPALEKKPAVKLQRESSIISITLVTIDYSFLFPDKLEPRPQTETEWSQDGKNTCLYTWMSTQLPLFNTFTPIALSWIFHESNSGLTSIQFAIHIHEQLHIRNSVFRSWNEGDLPVVVKDISKGYNLLRQTNLRDEWMFEYVTKRVRVMSMLN</sequence>
<dbReference type="AlphaFoldDB" id="A0AAD5UH39"/>
<dbReference type="Proteomes" id="UP001210925">
    <property type="component" value="Unassembled WGS sequence"/>
</dbReference>
<evidence type="ECO:0000256" key="1">
    <source>
        <dbReference type="SAM" id="MobiDB-lite"/>
    </source>
</evidence>
<gene>
    <name evidence="2" type="ORF">HK103_004104</name>
</gene>
<dbReference type="EMBL" id="JADGKB010000032">
    <property type="protein sequence ID" value="KAJ3257970.1"/>
    <property type="molecule type" value="Genomic_DNA"/>
</dbReference>
<organism evidence="2 3">
    <name type="scientific">Boothiomyces macroporosus</name>
    <dbReference type="NCBI Taxonomy" id="261099"/>
    <lineage>
        <taxon>Eukaryota</taxon>
        <taxon>Fungi</taxon>
        <taxon>Fungi incertae sedis</taxon>
        <taxon>Chytridiomycota</taxon>
        <taxon>Chytridiomycota incertae sedis</taxon>
        <taxon>Chytridiomycetes</taxon>
        <taxon>Rhizophydiales</taxon>
        <taxon>Terramycetaceae</taxon>
        <taxon>Boothiomyces</taxon>
    </lineage>
</organism>
<feature type="region of interest" description="Disordered" evidence="1">
    <location>
        <begin position="853"/>
        <end position="889"/>
    </location>
</feature>
<protein>
    <submittedName>
        <fullName evidence="2">Uncharacterized protein</fullName>
    </submittedName>
</protein>
<proteinExistence type="predicted"/>
<name>A0AAD5UH39_9FUNG</name>
<evidence type="ECO:0000313" key="3">
    <source>
        <dbReference type="Proteomes" id="UP001210925"/>
    </source>
</evidence>
<comment type="caution">
    <text evidence="2">The sequence shown here is derived from an EMBL/GenBank/DDBJ whole genome shotgun (WGS) entry which is preliminary data.</text>
</comment>
<accession>A0AAD5UH39</accession>